<accession>A0ABM6Z660</accession>
<dbReference type="Proteomes" id="UP000273001">
    <property type="component" value="Chromosome"/>
</dbReference>
<dbReference type="Pfam" id="PF13250">
    <property type="entry name" value="SNIPE"/>
    <property type="match status" value="1"/>
</dbReference>
<organism evidence="4 5">
    <name type="scientific">Actinomyces lilanjuaniae</name>
    <dbReference type="NCBI Taxonomy" id="2321394"/>
    <lineage>
        <taxon>Bacteria</taxon>
        <taxon>Bacillati</taxon>
        <taxon>Actinomycetota</taxon>
        <taxon>Actinomycetes</taxon>
        <taxon>Actinomycetales</taxon>
        <taxon>Actinomycetaceae</taxon>
        <taxon>Actinomyces</taxon>
    </lineage>
</organism>
<sequence length="495" mass="56654">MPMFGRKKKIAQLEQQLATGSQAYAAAQQEIARLTAETHRLLKERDDLRTFFDTHGGREVWEHDTELDKVRKQIQDGRDDIQAQKDTIEALKHIYEEKKAEAERNHEEALRSLRQKDAETERKHQDTVNRLRKEEADLKEQIRPLRIRVLEDKAGLEMFNHPAEDSIALGVELDSVRKRISALVRSQSVVTSLDATEIPQTKTSRQRLAKDTARLVLRAFNAEVQNIITSATAANYETSVSKIHKAADAIAKLGKDSGTTISPAYVELRLRELKLAVDHLKAKKLEREIEREHRAEMREQAKAERELEAERERLEKEKQHYLNVLKVVETQGDEEEAARLQEEIVSIEKGINDVDYRVANIRAGYVYVISNIGSFGGRMVKIGMTRRVDPMDRVKELGDASVPFGFDVHALFFAEDAVDVENRLHHYFAERRVNRVNTRREFFYATPAEVRDALTKIAGNLLEFTEKPVADQYRQSLQIAASTTQEKEDPASQAP</sequence>
<evidence type="ECO:0000256" key="1">
    <source>
        <dbReference type="SAM" id="Coils"/>
    </source>
</evidence>
<gene>
    <name evidence="4" type="ORF">D5R93_05645</name>
</gene>
<proteinExistence type="predicted"/>
<reference evidence="4 5" key="1">
    <citation type="submission" date="2018-09" db="EMBL/GenBank/DDBJ databases">
        <authorList>
            <person name="Li J."/>
        </authorList>
    </citation>
    <scope>NUCLEOTIDE SEQUENCE [LARGE SCALE GENOMIC DNA]</scope>
    <source>
        <strain evidence="4 5">2129</strain>
    </source>
</reference>
<dbReference type="SMART" id="SM00974">
    <property type="entry name" value="T5orf172"/>
    <property type="match status" value="1"/>
</dbReference>
<feature type="domain" description="Bacteriophage T5 Orf172 DNA-binding" evidence="3">
    <location>
        <begin position="374"/>
        <end position="457"/>
    </location>
</feature>
<evidence type="ECO:0000313" key="5">
    <source>
        <dbReference type="Proteomes" id="UP000273001"/>
    </source>
</evidence>
<evidence type="ECO:0000256" key="2">
    <source>
        <dbReference type="SAM" id="MobiDB-lite"/>
    </source>
</evidence>
<keyword evidence="1" id="KW-0175">Coiled coil</keyword>
<keyword evidence="5" id="KW-1185">Reference proteome</keyword>
<dbReference type="EMBL" id="CP032514">
    <property type="protein sequence ID" value="AYD90829.1"/>
    <property type="molecule type" value="Genomic_DNA"/>
</dbReference>
<evidence type="ECO:0000259" key="3">
    <source>
        <dbReference type="SMART" id="SM00974"/>
    </source>
</evidence>
<feature type="region of interest" description="Disordered" evidence="2">
    <location>
        <begin position="100"/>
        <end position="128"/>
    </location>
</feature>
<feature type="coiled-coil region" evidence="1">
    <location>
        <begin position="282"/>
        <end position="331"/>
    </location>
</feature>
<dbReference type="InterPro" id="IPR018306">
    <property type="entry name" value="Phage_T5_Orf172_DNA-bd"/>
</dbReference>
<evidence type="ECO:0000313" key="4">
    <source>
        <dbReference type="EMBL" id="AYD90829.1"/>
    </source>
</evidence>
<dbReference type="InterPro" id="IPR025280">
    <property type="entry name" value="SNIPE"/>
</dbReference>
<name>A0ABM6Z660_9ACTO</name>
<dbReference type="Pfam" id="PF13455">
    <property type="entry name" value="MUG113"/>
    <property type="match status" value="1"/>
</dbReference>
<protein>
    <submittedName>
        <fullName evidence="4">DUF4041 domain-containing protein</fullName>
    </submittedName>
</protein>